<dbReference type="Proteomes" id="UP001223390">
    <property type="component" value="Unassembled WGS sequence"/>
</dbReference>
<dbReference type="PROSITE" id="PS51186">
    <property type="entry name" value="GNAT"/>
    <property type="match status" value="1"/>
</dbReference>
<accession>A0ABT7GTY0</accession>
<dbReference type="Gene3D" id="3.40.630.30">
    <property type="match status" value="1"/>
</dbReference>
<feature type="domain" description="N-acetyltransferase" evidence="3">
    <location>
        <begin position="112"/>
        <end position="254"/>
    </location>
</feature>
<evidence type="ECO:0000256" key="2">
    <source>
        <dbReference type="ARBA" id="ARBA00023315"/>
    </source>
</evidence>
<gene>
    <name evidence="4" type="ORF">QEZ40_001728</name>
</gene>
<dbReference type="InterPro" id="IPR000182">
    <property type="entry name" value="GNAT_dom"/>
</dbReference>
<reference evidence="4 5" key="1">
    <citation type="submission" date="2023-05" db="EMBL/GenBank/DDBJ databases">
        <title>Sequencing and Assembly of Streptomyces sp. NP73.</title>
        <authorList>
            <person name="Konwar A.N."/>
            <person name="Saikia K."/>
            <person name="Thakur D."/>
        </authorList>
    </citation>
    <scope>NUCLEOTIDE SEQUENCE [LARGE SCALE GENOMIC DNA]</scope>
    <source>
        <strain evidence="4 5">NP73</strain>
    </source>
</reference>
<dbReference type="PANTHER" id="PTHR43877:SF1">
    <property type="entry name" value="ACETYLTRANSFERASE"/>
    <property type="match status" value="1"/>
</dbReference>
<evidence type="ECO:0000256" key="1">
    <source>
        <dbReference type="ARBA" id="ARBA00022679"/>
    </source>
</evidence>
<dbReference type="CDD" id="cd04301">
    <property type="entry name" value="NAT_SF"/>
    <property type="match status" value="1"/>
</dbReference>
<evidence type="ECO:0000313" key="4">
    <source>
        <dbReference type="EMBL" id="MDK9497075.1"/>
    </source>
</evidence>
<keyword evidence="5" id="KW-1185">Reference proteome</keyword>
<dbReference type="PANTHER" id="PTHR43877">
    <property type="entry name" value="AMINOALKYLPHOSPHONATE N-ACETYLTRANSFERASE-RELATED-RELATED"/>
    <property type="match status" value="1"/>
</dbReference>
<evidence type="ECO:0000313" key="5">
    <source>
        <dbReference type="Proteomes" id="UP001223390"/>
    </source>
</evidence>
<dbReference type="SUPFAM" id="SSF55729">
    <property type="entry name" value="Acyl-CoA N-acyltransferases (Nat)"/>
    <property type="match status" value="1"/>
</dbReference>
<name>A0ABT7GTY0_9ACTN</name>
<dbReference type="InterPro" id="IPR050832">
    <property type="entry name" value="Bact_Acetyltransf"/>
</dbReference>
<keyword evidence="2" id="KW-0012">Acyltransferase</keyword>
<dbReference type="InterPro" id="IPR016181">
    <property type="entry name" value="Acyl_CoA_acyltransferase"/>
</dbReference>
<dbReference type="Pfam" id="PF00583">
    <property type="entry name" value="Acetyltransf_1"/>
    <property type="match status" value="1"/>
</dbReference>
<dbReference type="EMBL" id="JASITI010000017">
    <property type="protein sequence ID" value="MDK9497075.1"/>
    <property type="molecule type" value="Genomic_DNA"/>
</dbReference>
<organism evidence="4 5">
    <name type="scientific">Streptomyces katrae</name>
    <dbReference type="NCBI Taxonomy" id="68223"/>
    <lineage>
        <taxon>Bacteria</taxon>
        <taxon>Bacillati</taxon>
        <taxon>Actinomycetota</taxon>
        <taxon>Actinomycetes</taxon>
        <taxon>Kitasatosporales</taxon>
        <taxon>Streptomycetaceae</taxon>
        <taxon>Streptomyces</taxon>
    </lineage>
</organism>
<protein>
    <submittedName>
        <fullName evidence="4">GNAT family N-acetyltransferase</fullName>
    </submittedName>
</protein>
<dbReference type="RefSeq" id="WP_285342921.1">
    <property type="nucleotide sequence ID" value="NZ_JASITI010000017.1"/>
</dbReference>
<comment type="caution">
    <text evidence="4">The sequence shown here is derived from an EMBL/GenBank/DDBJ whole genome shotgun (WGS) entry which is preliminary data.</text>
</comment>
<proteinExistence type="predicted"/>
<evidence type="ECO:0000259" key="3">
    <source>
        <dbReference type="PROSITE" id="PS51186"/>
    </source>
</evidence>
<sequence length="254" mass="27397">MDTVIINRVDETRWQALDDGRIVGHGDVAQRPDGRLFVSIDVWRDEAFGRLAAAILADLPAPLHTLVGEADPGLKSRWEQAGFAAARREHEYVLPTDPRETGLDPSRTPAGVRILPGTEADEGLLRSLHQAVREEAEAGAGWRTMPAEVLPRPNGPMPLDPSRFTVAVRDGAYVGLVRVAPVPRRARIGLVAVRAGEQRRGIGRALLAHALGSLHRAGTDSAWAEVDESNTAAITLFEGIGACRTGGNVELVRR</sequence>
<keyword evidence="1" id="KW-0808">Transferase</keyword>